<dbReference type="InterPro" id="IPR008333">
    <property type="entry name" value="Cbr1-like_FAD-bd_dom"/>
</dbReference>
<name>A0A1G1VR03_9BACT</name>
<dbReference type="EMBL" id="MHCJ01000006">
    <property type="protein sequence ID" value="OGY17822.1"/>
    <property type="molecule type" value="Genomic_DNA"/>
</dbReference>
<feature type="domain" description="FAD-binding FR-type" evidence="1">
    <location>
        <begin position="3"/>
        <end position="103"/>
    </location>
</feature>
<dbReference type="Pfam" id="PF00970">
    <property type="entry name" value="FAD_binding_6"/>
    <property type="match status" value="1"/>
</dbReference>
<evidence type="ECO:0000313" key="2">
    <source>
        <dbReference type="EMBL" id="OGY17822.1"/>
    </source>
</evidence>
<dbReference type="Gene3D" id="3.40.50.80">
    <property type="entry name" value="Nucleotide-binding domain of ferredoxin-NADP reductase (FNR) module"/>
    <property type="match status" value="1"/>
</dbReference>
<dbReference type="PRINTS" id="PR00410">
    <property type="entry name" value="PHEHYDRXLASE"/>
</dbReference>
<dbReference type="PANTHER" id="PTHR47354:SF5">
    <property type="entry name" value="PROTEIN RFBI"/>
    <property type="match status" value="1"/>
</dbReference>
<dbReference type="GO" id="GO:0016491">
    <property type="term" value="F:oxidoreductase activity"/>
    <property type="evidence" value="ECO:0007669"/>
    <property type="project" value="InterPro"/>
</dbReference>
<dbReference type="Gene3D" id="2.40.30.10">
    <property type="entry name" value="Translation factors"/>
    <property type="match status" value="1"/>
</dbReference>
<dbReference type="InterPro" id="IPR017938">
    <property type="entry name" value="Riboflavin_synthase-like_b-brl"/>
</dbReference>
<dbReference type="SUPFAM" id="SSF52343">
    <property type="entry name" value="Ferredoxin reductase-like, C-terminal NADP-linked domain"/>
    <property type="match status" value="1"/>
</dbReference>
<gene>
    <name evidence="2" type="ORF">A2786_00665</name>
</gene>
<dbReference type="AlphaFoldDB" id="A0A1G1VR03"/>
<dbReference type="PROSITE" id="PS51384">
    <property type="entry name" value="FAD_FR"/>
    <property type="match status" value="1"/>
</dbReference>
<dbReference type="InterPro" id="IPR039261">
    <property type="entry name" value="FNR_nucleotide-bd"/>
</dbReference>
<accession>A0A1G1VR03</accession>
<organism evidence="2 3">
    <name type="scientific">Candidatus Chisholmbacteria bacterium RIFCSPHIGHO2_01_FULL_52_32</name>
    <dbReference type="NCBI Taxonomy" id="1797591"/>
    <lineage>
        <taxon>Bacteria</taxon>
        <taxon>Candidatus Chisholmiibacteriota</taxon>
    </lineage>
</organism>
<evidence type="ECO:0000259" key="1">
    <source>
        <dbReference type="PROSITE" id="PS51384"/>
    </source>
</evidence>
<comment type="caution">
    <text evidence="2">The sequence shown here is derived from an EMBL/GenBank/DDBJ whole genome shotgun (WGS) entry which is preliminary data.</text>
</comment>
<dbReference type="Proteomes" id="UP000179233">
    <property type="component" value="Unassembled WGS sequence"/>
</dbReference>
<proteinExistence type="predicted"/>
<protein>
    <recommendedName>
        <fullName evidence="1">FAD-binding FR-type domain-containing protein</fullName>
    </recommendedName>
</protein>
<dbReference type="PANTHER" id="PTHR47354">
    <property type="entry name" value="NADH OXIDOREDUCTASE HCR"/>
    <property type="match status" value="1"/>
</dbReference>
<dbReference type="InterPro" id="IPR050415">
    <property type="entry name" value="MRET"/>
</dbReference>
<sequence>MAITDFHAKVREHELLGGKFQYIDFELVSPPRIQFTAGQYLLMRIPGLDQLKSYSIASSPDQDHSVEVLVDISPGGEGSLYLASLAPGDEVSFKAPVGVFTVADPAGDIGREEKKLLFIATGSGISSIRSHVLDLLQTKKDKREIYLHWGFRYAEELFWEEDFRQLAEYFPNFHFDLVLSRPPKDWPLCSGYVTDCVVTHHSDFSQVGAYLCGNAQMILDMKKILEEKGVPRQRIHTEQYY</sequence>
<reference evidence="2 3" key="1">
    <citation type="journal article" date="2016" name="Nat. Commun.">
        <title>Thousands of microbial genomes shed light on interconnected biogeochemical processes in an aquifer system.</title>
        <authorList>
            <person name="Anantharaman K."/>
            <person name="Brown C.T."/>
            <person name="Hug L.A."/>
            <person name="Sharon I."/>
            <person name="Castelle C.J."/>
            <person name="Probst A.J."/>
            <person name="Thomas B.C."/>
            <person name="Singh A."/>
            <person name="Wilkins M.J."/>
            <person name="Karaoz U."/>
            <person name="Brodie E.L."/>
            <person name="Williams K.H."/>
            <person name="Hubbard S.S."/>
            <person name="Banfield J.F."/>
        </authorList>
    </citation>
    <scope>NUCLEOTIDE SEQUENCE [LARGE SCALE GENOMIC DNA]</scope>
</reference>
<dbReference type="InterPro" id="IPR001433">
    <property type="entry name" value="OxRdtase_FAD/NAD-bd"/>
</dbReference>
<dbReference type="InterPro" id="IPR017927">
    <property type="entry name" value="FAD-bd_FR_type"/>
</dbReference>
<dbReference type="SUPFAM" id="SSF63380">
    <property type="entry name" value="Riboflavin synthase domain-like"/>
    <property type="match status" value="1"/>
</dbReference>
<evidence type="ECO:0000313" key="3">
    <source>
        <dbReference type="Proteomes" id="UP000179233"/>
    </source>
</evidence>
<dbReference type="Pfam" id="PF00175">
    <property type="entry name" value="NAD_binding_1"/>
    <property type="match status" value="1"/>
</dbReference>